<dbReference type="Pfam" id="PF06724">
    <property type="entry name" value="DUF1206"/>
    <property type="match status" value="3"/>
</dbReference>
<feature type="domain" description="DUF1206" evidence="2">
    <location>
        <begin position="247"/>
        <end position="316"/>
    </location>
</feature>
<feature type="transmembrane region" description="Helical" evidence="1">
    <location>
        <begin position="199"/>
        <end position="220"/>
    </location>
</feature>
<keyword evidence="1" id="KW-0472">Membrane</keyword>
<feature type="transmembrane region" description="Helical" evidence="1">
    <location>
        <begin position="109"/>
        <end position="130"/>
    </location>
</feature>
<accession>A0ABS8DW10</accession>
<gene>
    <name evidence="3" type="ORF">GEV37_14120</name>
</gene>
<keyword evidence="4" id="KW-1185">Reference proteome</keyword>
<proteinExistence type="predicted"/>
<evidence type="ECO:0000313" key="3">
    <source>
        <dbReference type="EMBL" id="MCB8890250.1"/>
    </source>
</evidence>
<evidence type="ECO:0000259" key="2">
    <source>
        <dbReference type="Pfam" id="PF06724"/>
    </source>
</evidence>
<sequence>MASASRQVAGGRRRQTHWGFARACLAYTTPAPGPISGHPLHKGVKPAISRQEDIVATGTPDHKDAIRLYARLGYASRGIVYLLVGGLAALAVFGQGGQTEGSRGALERLLAAPFGKVLLGLIALGLLGYAMWRSIQAIKDTDGHGTDAKGVAIRTGLSISAITHTLLAFYAASLIFRLGASSDSGGSQGTVSWLFEQPFGRYLVAAVGACIIGAGVAHCIKGAKAKFDKHFAMPNATKRWAYPVCRFGLIIRGVVFLIVGGFFMIAAYHVNANEAGGTEEVFSFLRDQAFGQWLLAFVALGLFAFGAYSVLAAVYRRINPDL</sequence>
<reference evidence="3 4" key="1">
    <citation type="journal article" date="2021" name="Sci. Rep.">
        <title>Genome analysis of a halophilic bacterium Halomonas malpeensis YU-PRIM-29(T) reveals its exopolysaccharide and pigment producing capabilities.</title>
        <authorList>
            <person name="Athmika"/>
            <person name="Ghate S.D."/>
            <person name="Arun A.B."/>
            <person name="Rao S.S."/>
            <person name="Kumar S.T.A."/>
            <person name="Kandiyil M.K."/>
            <person name="Saptami K."/>
            <person name="Rekha P.D."/>
        </authorList>
    </citation>
    <scope>NUCLEOTIDE SEQUENCE [LARGE SCALE GENOMIC DNA]</scope>
    <source>
        <strain evidence="4">prim 29</strain>
    </source>
</reference>
<evidence type="ECO:0000313" key="4">
    <source>
        <dbReference type="Proteomes" id="UP001319882"/>
    </source>
</evidence>
<protein>
    <submittedName>
        <fullName evidence="3">DUF1206 domain-containing protein</fullName>
    </submittedName>
</protein>
<evidence type="ECO:0000256" key="1">
    <source>
        <dbReference type="SAM" id="Phobius"/>
    </source>
</evidence>
<comment type="caution">
    <text evidence="3">The sequence shown here is derived from an EMBL/GenBank/DDBJ whole genome shotgun (WGS) entry which is preliminary data.</text>
</comment>
<dbReference type="InterPro" id="IPR009597">
    <property type="entry name" value="DUF1206"/>
</dbReference>
<feature type="transmembrane region" description="Helical" evidence="1">
    <location>
        <begin position="151"/>
        <end position="179"/>
    </location>
</feature>
<organism evidence="3 4">
    <name type="scientific">Vreelandella malpeensis</name>
    <dbReference type="NCBI Taxonomy" id="1172368"/>
    <lineage>
        <taxon>Bacteria</taxon>
        <taxon>Pseudomonadati</taxon>
        <taxon>Pseudomonadota</taxon>
        <taxon>Gammaproteobacteria</taxon>
        <taxon>Oceanospirillales</taxon>
        <taxon>Halomonadaceae</taxon>
        <taxon>Vreelandella</taxon>
    </lineage>
</organism>
<keyword evidence="1" id="KW-1133">Transmembrane helix</keyword>
<feature type="domain" description="DUF1206" evidence="2">
    <location>
        <begin position="72"/>
        <end position="139"/>
    </location>
</feature>
<feature type="transmembrane region" description="Helical" evidence="1">
    <location>
        <begin position="290"/>
        <end position="315"/>
    </location>
</feature>
<feature type="domain" description="DUF1206" evidence="2">
    <location>
        <begin position="156"/>
        <end position="224"/>
    </location>
</feature>
<keyword evidence="1" id="KW-0812">Transmembrane</keyword>
<dbReference type="Proteomes" id="UP001319882">
    <property type="component" value="Unassembled WGS sequence"/>
</dbReference>
<dbReference type="EMBL" id="WHVL01000006">
    <property type="protein sequence ID" value="MCB8890250.1"/>
    <property type="molecule type" value="Genomic_DNA"/>
</dbReference>
<feature type="transmembrane region" description="Helical" evidence="1">
    <location>
        <begin position="249"/>
        <end position="270"/>
    </location>
</feature>
<name>A0ABS8DW10_9GAMM</name>
<feature type="transmembrane region" description="Helical" evidence="1">
    <location>
        <begin position="79"/>
        <end position="97"/>
    </location>
</feature>